<dbReference type="NCBIfam" id="TIGR01381">
    <property type="entry name" value="E1_like_apg7"/>
    <property type="match status" value="1"/>
</dbReference>
<dbReference type="InterPro" id="IPR045886">
    <property type="entry name" value="ThiF/MoeB/HesA"/>
</dbReference>
<proteinExistence type="inferred from homology"/>
<accession>A0ABM1M646</accession>
<comment type="similarity">
    <text evidence="1 6">Belongs to the ATG7 family.</text>
</comment>
<dbReference type="Gene3D" id="3.40.140.100">
    <property type="entry name" value="Ubiquitin-like modifier-activating enzyme ATG7 C-terminal domain"/>
    <property type="match status" value="1"/>
</dbReference>
<dbReference type="Pfam" id="PF16420">
    <property type="entry name" value="ATG7_N"/>
    <property type="match status" value="1"/>
</dbReference>
<dbReference type="PANTHER" id="PTHR10953:SF3">
    <property type="entry name" value="UBIQUITIN-LIKE MODIFIER-ACTIVATING ENZYME ATG7"/>
    <property type="match status" value="1"/>
</dbReference>
<evidence type="ECO:0000256" key="2">
    <source>
        <dbReference type="ARBA" id="ARBA00017647"/>
    </source>
</evidence>
<evidence type="ECO:0000256" key="1">
    <source>
        <dbReference type="ARBA" id="ARBA00010931"/>
    </source>
</evidence>
<dbReference type="InterPro" id="IPR032197">
    <property type="entry name" value="Atg7_N"/>
</dbReference>
<protein>
    <recommendedName>
        <fullName evidence="2 6">Ubiquitin-like modifier-activating enzyme ATG7</fullName>
    </recommendedName>
    <alternativeName>
        <fullName evidence="6">Autophagy-related protein 7</fullName>
    </alternativeName>
</protein>
<evidence type="ECO:0000313" key="9">
    <source>
        <dbReference type="Proteomes" id="UP000695000"/>
    </source>
</evidence>
<dbReference type="Gene3D" id="3.40.50.720">
    <property type="entry name" value="NAD(P)-binding Rossmann-like Domain"/>
    <property type="match status" value="1"/>
</dbReference>
<evidence type="ECO:0000256" key="3">
    <source>
        <dbReference type="ARBA" id="ARBA00022448"/>
    </source>
</evidence>
<evidence type="ECO:0000256" key="6">
    <source>
        <dbReference type="RuleBase" id="RU366022"/>
    </source>
</evidence>
<evidence type="ECO:0000259" key="7">
    <source>
        <dbReference type="Pfam" id="PF00899"/>
    </source>
</evidence>
<evidence type="ECO:0000256" key="5">
    <source>
        <dbReference type="ARBA" id="ARBA00023006"/>
    </source>
</evidence>
<dbReference type="SUPFAM" id="SSF69572">
    <property type="entry name" value="Activating enzymes of the ubiquitin-like proteins"/>
    <property type="match status" value="1"/>
</dbReference>
<evidence type="ECO:0000313" key="10">
    <source>
        <dbReference type="RefSeq" id="XP_017770046.1"/>
    </source>
</evidence>
<dbReference type="Proteomes" id="UP000695000">
    <property type="component" value="Unplaced"/>
</dbReference>
<dbReference type="InterPro" id="IPR042523">
    <property type="entry name" value="Atg7_N_2"/>
</dbReference>
<sequence length="672" mass="75929">MEQSQLLQFVPFSSCINHSFWNKYTEIKLDVDKLEEKGRSIWGYYSYIESQLSPFIEVDSTSFNIKGADLKGQLAVAGKLFNKNTIENFKDCDKMGLIKASGDEIWENIINGKCLKSPGLLNSFVVLSFADLKKYNYYYWFGFPAPSNVNLKLNVIEDISGKFNNDQMDQLYVNYSNLCEDQKHFFLVHKEHFEMKHLEAVVDLKDTLDQYYMAFSDACFDPKYSGWVLKNFMLFLMYYCDKLRGKQVDFLSFRVSRENGKISLLKSLLIRASLPEEFGKPEAWIGWERNERGKMGPRMVNLKSSIDPQCLAETAVDLNLKLMKWRLLPDIDLEKIKNAKCLLLGSGTLGCSVARVLLGWGVRQIKFVDNSTVSYSNPVRQSLFTYEDCVAGKPKAQAAADNLKKIFPGVESEGYNLTIPMPGHPVGESTLEHTKETVDKLRDLIVESDVVFLLMDSRESRWLPTLLGLVYGKLVLNAALGFDTYLVMRHGVRGETQNCSNNVKGFKMIKGNNLGCYFCNDITAPGNSLKDRSLDQQCTVTRPGISQIAGALVVELAISILQHKLGGFAPAYYKMQKSAEICEDSAVEDCILGVLPHSLRGFLSTFTQVLPATEKYNQCIACSDSIVEAYRTKGFEFLLNVFNSSQVLEDMTGLTEMYTLKDNTIMDMSDSE</sequence>
<dbReference type="PANTHER" id="PTHR10953">
    <property type="entry name" value="UBIQUITIN-ACTIVATING ENZYME E1"/>
    <property type="match status" value="1"/>
</dbReference>
<keyword evidence="6" id="KW-0833">Ubl conjugation pathway</keyword>
<evidence type="ECO:0000259" key="8">
    <source>
        <dbReference type="Pfam" id="PF16420"/>
    </source>
</evidence>
<comment type="function">
    <text evidence="6">E1-like activating enzyme involved in the 2 ubiquitin-like systems required for autophagy.</text>
</comment>
<keyword evidence="6" id="KW-0963">Cytoplasm</keyword>
<feature type="domain" description="THIF-type NAD/FAD binding fold" evidence="7">
    <location>
        <begin position="323"/>
        <end position="577"/>
    </location>
</feature>
<dbReference type="RefSeq" id="XP_017770046.1">
    <property type="nucleotide sequence ID" value="XM_017914557.1"/>
</dbReference>
<reference evidence="10" key="1">
    <citation type="submission" date="2025-08" db="UniProtKB">
        <authorList>
            <consortium name="RefSeq"/>
        </authorList>
    </citation>
    <scope>IDENTIFICATION</scope>
    <source>
        <tissue evidence="10">Whole Larva</tissue>
    </source>
</reference>
<name>A0ABM1M646_NICVS</name>
<dbReference type="Pfam" id="PF00899">
    <property type="entry name" value="ThiF"/>
    <property type="match status" value="1"/>
</dbReference>
<dbReference type="InterPro" id="IPR035985">
    <property type="entry name" value="Ubiquitin-activating_enz"/>
</dbReference>
<dbReference type="InterPro" id="IPR042522">
    <property type="entry name" value="Atg7_N_1"/>
</dbReference>
<keyword evidence="4 6" id="KW-0653">Protein transport</keyword>
<organism evidence="9 10">
    <name type="scientific">Nicrophorus vespilloides</name>
    <name type="common">Boreal carrion beetle</name>
    <dbReference type="NCBI Taxonomy" id="110193"/>
    <lineage>
        <taxon>Eukaryota</taxon>
        <taxon>Metazoa</taxon>
        <taxon>Ecdysozoa</taxon>
        <taxon>Arthropoda</taxon>
        <taxon>Hexapoda</taxon>
        <taxon>Insecta</taxon>
        <taxon>Pterygota</taxon>
        <taxon>Neoptera</taxon>
        <taxon>Endopterygota</taxon>
        <taxon>Coleoptera</taxon>
        <taxon>Polyphaga</taxon>
        <taxon>Staphyliniformia</taxon>
        <taxon>Silphidae</taxon>
        <taxon>Nicrophorinae</taxon>
        <taxon>Nicrophorus</taxon>
    </lineage>
</organism>
<dbReference type="Gene3D" id="3.40.140.70">
    <property type="entry name" value="Ubiquitin-like modifier-activating enzyme ATG7 N-terminal domain"/>
    <property type="match status" value="1"/>
</dbReference>
<comment type="subcellular location">
    <subcellularLocation>
        <location evidence="6">Cytoplasm</location>
    </subcellularLocation>
    <subcellularLocation>
        <location evidence="6">Preautophagosomal structure</location>
    </subcellularLocation>
</comment>
<comment type="subunit">
    <text evidence="6">Homodimer.</text>
</comment>
<keyword evidence="9" id="KW-1185">Reference proteome</keyword>
<keyword evidence="3 6" id="KW-0813">Transport</keyword>
<feature type="domain" description="Ubiquitin-like modifier-activating enzyme Atg7 N-terminal" evidence="8">
    <location>
        <begin position="7"/>
        <end position="305"/>
    </location>
</feature>
<evidence type="ECO:0000256" key="4">
    <source>
        <dbReference type="ARBA" id="ARBA00022927"/>
    </source>
</evidence>
<dbReference type="InterPro" id="IPR000594">
    <property type="entry name" value="ThiF_NAD_FAD-bd"/>
</dbReference>
<gene>
    <name evidence="10" type="primary">LOC108557866</name>
</gene>
<dbReference type="CDD" id="cd01486">
    <property type="entry name" value="Apg7"/>
    <property type="match status" value="1"/>
</dbReference>
<dbReference type="GeneID" id="108557866"/>
<keyword evidence="5 6" id="KW-0072">Autophagy</keyword>
<dbReference type="InterPro" id="IPR006285">
    <property type="entry name" value="Atg7"/>
</dbReference>